<dbReference type="EMBL" id="CP016428">
    <property type="protein sequence ID" value="ANW03023.1"/>
    <property type="molecule type" value="Genomic_DNA"/>
</dbReference>
<accession>A0A1B1UK06</accession>
<dbReference type="SUPFAM" id="SSF52210">
    <property type="entry name" value="Succinyl-CoA synthetase domains"/>
    <property type="match status" value="1"/>
</dbReference>
<name>A0A1B1UK06_9BRAD</name>
<evidence type="ECO:0000256" key="3">
    <source>
        <dbReference type="ARBA" id="ARBA00022741"/>
    </source>
</evidence>
<dbReference type="PANTHER" id="PTHR43334:SF1">
    <property type="entry name" value="3-HYDROXYPROPIONATE--COA LIGASE [ADP-FORMING]"/>
    <property type="match status" value="1"/>
</dbReference>
<evidence type="ECO:0000256" key="1">
    <source>
        <dbReference type="ARBA" id="ARBA00022532"/>
    </source>
</evidence>
<protein>
    <recommendedName>
        <fullName evidence="5">Succinyl-CoA synthetase-like flavodoxin domain-containing protein</fullName>
    </recommendedName>
</protein>
<keyword evidence="7" id="KW-1185">Reference proteome</keyword>
<reference evidence="6 7" key="1">
    <citation type="submission" date="2016-07" db="EMBL/GenBank/DDBJ databases">
        <title>Complete genome sequence of Bradyrhizobium icense LMTR 13T, a potential inoculant strain isolated from lima bean (Phaseolus lunatus) in Peru.</title>
        <authorList>
            <person name="Ormeno-Orrillo E."/>
            <person name="Duran D."/>
            <person name="Rogel M.A."/>
            <person name="Rey L."/>
            <person name="Imperial J."/>
            <person name="Ruiz-Argueso T."/>
            <person name="Martinez-Romero E."/>
        </authorList>
    </citation>
    <scope>NUCLEOTIDE SEQUENCE [LARGE SCALE GENOMIC DNA]</scope>
    <source>
        <strain evidence="6 7">LMTR 13</strain>
    </source>
</reference>
<keyword evidence="1" id="KW-0816">Tricarboxylic acid cycle</keyword>
<keyword evidence="2" id="KW-0436">Ligase</keyword>
<dbReference type="PANTHER" id="PTHR43334">
    <property type="entry name" value="ACETATE--COA LIGASE [ADP-FORMING]"/>
    <property type="match status" value="1"/>
</dbReference>
<dbReference type="InterPro" id="IPR032875">
    <property type="entry name" value="Succ_CoA_lig_flav_dom"/>
</dbReference>
<evidence type="ECO:0000313" key="7">
    <source>
        <dbReference type="Proteomes" id="UP000092839"/>
    </source>
</evidence>
<gene>
    <name evidence="6" type="ORF">LMTR13_25585</name>
</gene>
<dbReference type="GO" id="GO:0005524">
    <property type="term" value="F:ATP binding"/>
    <property type="evidence" value="ECO:0007669"/>
    <property type="project" value="UniProtKB-KW"/>
</dbReference>
<evidence type="ECO:0000259" key="5">
    <source>
        <dbReference type="Pfam" id="PF13607"/>
    </source>
</evidence>
<dbReference type="STRING" id="1274631.LMTR13_25585"/>
<dbReference type="Proteomes" id="UP000092839">
    <property type="component" value="Chromosome"/>
</dbReference>
<keyword evidence="3" id="KW-0547">Nucleotide-binding</keyword>
<proteinExistence type="predicted"/>
<dbReference type="KEGG" id="bic:LMTR13_25585"/>
<dbReference type="InterPro" id="IPR016102">
    <property type="entry name" value="Succinyl-CoA_synth-like"/>
</dbReference>
<sequence length="199" mass="21548">MLAARARELKKPIIAMKLGRPEQARLATVSHTASLAGSDAASGAFLKRLGTARVDSIPSFIEALKLLHVTGPLPDNRLSSMSASGGEASVMADSAEGRFVHFPAPHRPAPRPCQIDARATGRGGQSARPQHLHLLQRAGVDRDLPLPHFASRLEPSVFSPYGAYRCAEGKEIIFSFKPTVKRQLLHQVDRISSETSFPR</sequence>
<evidence type="ECO:0000256" key="2">
    <source>
        <dbReference type="ARBA" id="ARBA00022598"/>
    </source>
</evidence>
<evidence type="ECO:0000313" key="6">
    <source>
        <dbReference type="EMBL" id="ANW03023.1"/>
    </source>
</evidence>
<dbReference type="GO" id="GO:0006099">
    <property type="term" value="P:tricarboxylic acid cycle"/>
    <property type="evidence" value="ECO:0007669"/>
    <property type="project" value="UniProtKB-KW"/>
</dbReference>
<feature type="domain" description="Succinyl-CoA synthetase-like flavodoxin" evidence="5">
    <location>
        <begin position="3"/>
        <end position="67"/>
    </location>
</feature>
<evidence type="ECO:0000256" key="4">
    <source>
        <dbReference type="ARBA" id="ARBA00022840"/>
    </source>
</evidence>
<dbReference type="AlphaFoldDB" id="A0A1B1UK06"/>
<dbReference type="GO" id="GO:0016874">
    <property type="term" value="F:ligase activity"/>
    <property type="evidence" value="ECO:0007669"/>
    <property type="project" value="UniProtKB-KW"/>
</dbReference>
<dbReference type="InterPro" id="IPR051538">
    <property type="entry name" value="Acyl-CoA_Synth/Transferase"/>
</dbReference>
<keyword evidence="4" id="KW-0067">ATP-binding</keyword>
<organism evidence="6 7">
    <name type="scientific">Bradyrhizobium icense</name>
    <dbReference type="NCBI Taxonomy" id="1274631"/>
    <lineage>
        <taxon>Bacteria</taxon>
        <taxon>Pseudomonadati</taxon>
        <taxon>Pseudomonadota</taxon>
        <taxon>Alphaproteobacteria</taxon>
        <taxon>Hyphomicrobiales</taxon>
        <taxon>Nitrobacteraceae</taxon>
        <taxon>Bradyrhizobium</taxon>
    </lineage>
</organism>
<dbReference type="Gene3D" id="3.40.50.261">
    <property type="entry name" value="Succinyl-CoA synthetase domains"/>
    <property type="match status" value="1"/>
</dbReference>
<dbReference type="Pfam" id="PF13607">
    <property type="entry name" value="Succ_CoA_lig"/>
    <property type="match status" value="1"/>
</dbReference>